<evidence type="ECO:0000256" key="1">
    <source>
        <dbReference type="ARBA" id="ARBA00004173"/>
    </source>
</evidence>
<reference evidence="8" key="1">
    <citation type="submission" date="2024-03" db="EMBL/GenBank/DDBJ databases">
        <authorList>
            <consortium name="ELIXIR-Norway"/>
            <consortium name="Elixir Norway"/>
        </authorList>
    </citation>
    <scope>NUCLEOTIDE SEQUENCE</scope>
</reference>
<accession>A0ABP1B003</accession>
<keyword evidence="4" id="KW-0256">Endoplasmic reticulum</keyword>
<dbReference type="InterPro" id="IPR052374">
    <property type="entry name" value="SERAC1"/>
</dbReference>
<dbReference type="EMBL" id="OZ023718">
    <property type="protein sequence ID" value="CAK9868007.1"/>
    <property type="molecule type" value="Genomic_DNA"/>
</dbReference>
<keyword evidence="9" id="KW-1185">Reference proteome</keyword>
<organism evidence="8 9">
    <name type="scientific">Sphagnum jensenii</name>
    <dbReference type="NCBI Taxonomy" id="128206"/>
    <lineage>
        <taxon>Eukaryota</taxon>
        <taxon>Viridiplantae</taxon>
        <taxon>Streptophyta</taxon>
        <taxon>Embryophyta</taxon>
        <taxon>Bryophyta</taxon>
        <taxon>Sphagnophytina</taxon>
        <taxon>Sphagnopsida</taxon>
        <taxon>Sphagnales</taxon>
        <taxon>Sphagnaceae</taxon>
        <taxon>Sphagnum</taxon>
    </lineage>
</organism>
<dbReference type="PANTHER" id="PTHR48182">
    <property type="entry name" value="PROTEIN SERAC1"/>
    <property type="match status" value="1"/>
</dbReference>
<evidence type="ECO:0000313" key="9">
    <source>
        <dbReference type="Proteomes" id="UP001497522"/>
    </source>
</evidence>
<evidence type="ECO:0000256" key="6">
    <source>
        <dbReference type="ARBA" id="ARBA00023136"/>
    </source>
</evidence>
<comment type="subcellular location">
    <subcellularLocation>
        <location evidence="2">Endoplasmic reticulum</location>
    </subcellularLocation>
    <subcellularLocation>
        <location evidence="3">Membrane</location>
    </subcellularLocation>
    <subcellularLocation>
        <location evidence="1">Mitochondrion</location>
    </subcellularLocation>
</comment>
<evidence type="ECO:0000256" key="2">
    <source>
        <dbReference type="ARBA" id="ARBA00004240"/>
    </source>
</evidence>
<dbReference type="PANTHER" id="PTHR48182:SF2">
    <property type="entry name" value="PROTEIN SERAC1"/>
    <property type="match status" value="1"/>
</dbReference>
<evidence type="ECO:0000256" key="4">
    <source>
        <dbReference type="ARBA" id="ARBA00022824"/>
    </source>
</evidence>
<name>A0ABP1B003_9BRYO</name>
<evidence type="ECO:0000313" key="8">
    <source>
        <dbReference type="EMBL" id="CAK9868007.1"/>
    </source>
</evidence>
<evidence type="ECO:0000256" key="5">
    <source>
        <dbReference type="ARBA" id="ARBA00023128"/>
    </source>
</evidence>
<sequence>MQTAVHQLWPPPGDMRKTEMNILFFHSYPRDPDEWKSAWTQRSHPDVCWPEKWLPADLGFDVRVLFVSYNIGQSRAADVVDDLFKALVIRDEWDLCKNHQPLVLVGRGFGTLVLDNLFVKATEAVLTSPTEAGAFVRNVRGVILYGDEDKSYKIEKLFGGRSEHIERVRVWTFRFRLNYAVFITQGSILINPAIYGKNLTRDVVGLDPCQWIREAISEDWDPEVRWKPESKQSRGYILLLESCRMVYQFEAIRATLEHLQQKLDNITTACDISNYSDSMFENEFTYLRHNGIEGAKILIVQRMLATKGVDVEQHMVGKKSDDGEQNERKLAILKFTVARFCESDNWHMIPEMREFDMQQKIESILNDVVDGIPPLSDDIMNEKMHRESMDHPDRQACRRDGNDTVPIHFPSIREQSIMCVKQLQQLAGNMRRGENLRQENVQEQLKSHMAQALDGGKLIVAANILEGKIQFLFGNAKSMAQIVGVGLDFATVSLTRQNVIVVEGITELEWTRLWGEVFLGESLFENPIFMEKVVISPPVHEKPQGSHVNALSKVAMFFMIEKFLQNLDVGKVYNQVVRGVATTMTGENQSDIGQVHAKSVNDPSTGILGFYLWNYLSSLHITSGRGSATRNTSGEGVSHLGGTDTPSEGDKDQGGDGGEDDDNRKGRGAEGEEIQQNNQRDVLVTVHTGYEHGVWNRDPVPEQLKESYITPILEFLFKKTENQQSNTIESKIKVGCDMNTSSDQVNDCLKRFGWCQNHLHVALQCLGHDAATLCGSSLVGTRDAKDTYMEQTQATSSQATVAVTGGFHGLASASASYMMPLAPSLQSNQRVTEIPCEVISGTGFQAECHDHGGPTPILRYDFKFRPELPTNMFPDRSDQEKYHGMCCTVYPRFEGVWGLLSQDEACKYEFRVERHVCELVCVARSLWSPNPKTWGRGKQKLLCNCNTMLQRYKVTLYINHKMSNIGTLPKFGTHTLSKAYPENALMKLSVDPSVCGSDEASSSTQ</sequence>
<proteinExistence type="predicted"/>
<protein>
    <submittedName>
        <fullName evidence="8">Uncharacterized protein</fullName>
    </submittedName>
</protein>
<evidence type="ECO:0000256" key="7">
    <source>
        <dbReference type="SAM" id="MobiDB-lite"/>
    </source>
</evidence>
<feature type="compositionally biased region" description="Polar residues" evidence="7">
    <location>
        <begin position="624"/>
        <end position="635"/>
    </location>
</feature>
<keyword evidence="5" id="KW-0496">Mitochondrion</keyword>
<gene>
    <name evidence="8" type="ORF">CSSPJE1EN2_LOCUS11002</name>
</gene>
<feature type="region of interest" description="Disordered" evidence="7">
    <location>
        <begin position="624"/>
        <end position="681"/>
    </location>
</feature>
<keyword evidence="6" id="KW-0472">Membrane</keyword>
<dbReference type="Proteomes" id="UP001497522">
    <property type="component" value="Chromosome 17"/>
</dbReference>
<evidence type="ECO:0000256" key="3">
    <source>
        <dbReference type="ARBA" id="ARBA00004370"/>
    </source>
</evidence>